<gene>
    <name evidence="3" type="ORF">JK364_39565</name>
</gene>
<dbReference type="SUPFAM" id="SSF160904">
    <property type="entry name" value="Jann2411-like"/>
    <property type="match status" value="1"/>
</dbReference>
<protein>
    <submittedName>
        <fullName evidence="3">CGNR zinc finger domain-containing protein</fullName>
    </submittedName>
</protein>
<evidence type="ECO:0000256" key="1">
    <source>
        <dbReference type="SAM" id="MobiDB-lite"/>
    </source>
</evidence>
<dbReference type="Pfam" id="PF11706">
    <property type="entry name" value="zf-CGNR"/>
    <property type="match status" value="1"/>
</dbReference>
<proteinExistence type="predicted"/>
<dbReference type="RefSeq" id="WP_201856245.1">
    <property type="nucleotide sequence ID" value="NZ_JAERRG010000023.1"/>
</dbReference>
<name>A0ABS1Q174_9ACTN</name>
<feature type="domain" description="Zinc finger CGNR" evidence="2">
    <location>
        <begin position="137"/>
        <end position="180"/>
    </location>
</feature>
<dbReference type="InterPro" id="IPR021005">
    <property type="entry name" value="Znf_CGNR"/>
</dbReference>
<feature type="region of interest" description="Disordered" evidence="1">
    <location>
        <begin position="178"/>
        <end position="211"/>
    </location>
</feature>
<reference evidence="3 4" key="1">
    <citation type="submission" date="2021-01" db="EMBL/GenBank/DDBJ databases">
        <title>WGS of actinomycetes isolated from Thailand.</title>
        <authorList>
            <person name="Thawai C."/>
        </authorList>
    </citation>
    <scope>NUCLEOTIDE SEQUENCE [LARGE SCALE GENOMIC DNA]</scope>
    <source>
        <strain evidence="3 4">CA3R110</strain>
    </source>
</reference>
<dbReference type="PANTHER" id="PTHR35525">
    <property type="entry name" value="BLL6575 PROTEIN"/>
    <property type="match status" value="1"/>
</dbReference>
<evidence type="ECO:0000313" key="3">
    <source>
        <dbReference type="EMBL" id="MBL1118422.1"/>
    </source>
</evidence>
<dbReference type="EMBL" id="JAERRG010000023">
    <property type="protein sequence ID" value="MBL1118422.1"/>
    <property type="molecule type" value="Genomic_DNA"/>
</dbReference>
<dbReference type="InterPro" id="IPR023286">
    <property type="entry name" value="ABATE_dom_sf"/>
</dbReference>
<comment type="caution">
    <text evidence="3">The sequence shown here is derived from an EMBL/GenBank/DDBJ whole genome shotgun (WGS) entry which is preliminary data.</text>
</comment>
<dbReference type="Gene3D" id="1.10.3300.10">
    <property type="entry name" value="Jann2411-like domain"/>
    <property type="match status" value="1"/>
</dbReference>
<evidence type="ECO:0000313" key="4">
    <source>
        <dbReference type="Proteomes" id="UP000621510"/>
    </source>
</evidence>
<accession>A0ABS1Q174</accession>
<keyword evidence="4" id="KW-1185">Reference proteome</keyword>
<organism evidence="3 4">
    <name type="scientific">Streptomyces endocoffeicus</name>
    <dbReference type="NCBI Taxonomy" id="2898945"/>
    <lineage>
        <taxon>Bacteria</taxon>
        <taxon>Bacillati</taxon>
        <taxon>Actinomycetota</taxon>
        <taxon>Actinomycetes</taxon>
        <taxon>Kitasatosporales</taxon>
        <taxon>Streptomycetaceae</taxon>
        <taxon>Streptomyces</taxon>
    </lineage>
</organism>
<evidence type="ECO:0000259" key="2">
    <source>
        <dbReference type="Pfam" id="PF11706"/>
    </source>
</evidence>
<dbReference type="Pfam" id="PF07336">
    <property type="entry name" value="ABATE"/>
    <property type="match status" value="1"/>
</dbReference>
<sequence length="211" mass="23207">MKRQDAPGELEWVRAFINTRDLELASDSMDSAQGLRSWLAERSLIPPGTPVGEEDLRHAVEVRESLRALARTNSGQQMDPEAARTLDGLASGAVVRLRFREDGTRHVGPEEDGGVRAGLGRLLAVVGTADRDGTWQRLKVCPAEDCLWAFYDHSKNRSGTWCQMAECGNRAKARTYRTRHLDSAESSNGVAPRSARTTPGPLPHVPPRETP</sequence>
<dbReference type="PANTHER" id="PTHR35525:SF3">
    <property type="entry name" value="BLL6575 PROTEIN"/>
    <property type="match status" value="1"/>
</dbReference>
<dbReference type="Proteomes" id="UP000621510">
    <property type="component" value="Unassembled WGS sequence"/>
</dbReference>
<dbReference type="InterPro" id="IPR010852">
    <property type="entry name" value="ABATE"/>
</dbReference>